<dbReference type="KEGG" id="fki:FK004_03245"/>
<keyword evidence="2" id="KW-1185">Reference proteome</keyword>
<dbReference type="OrthoDB" id="1465234at2"/>
<dbReference type="Gene3D" id="3.40.50.200">
    <property type="entry name" value="Peptidase S8/S53 domain"/>
    <property type="match status" value="1"/>
</dbReference>
<dbReference type="Proteomes" id="UP000244677">
    <property type="component" value="Chromosome"/>
</dbReference>
<sequence>MASSPWKAKNVSVNREESKNWQHKDIIEDTIPGISLDKAYRELLKNKKGNKIIVAVIDEVVDAGHQDLKNQFWINENEIPNNGIDDDANGYIDDVQGWNFIGNSKGEHIIYANMESVRIIRKFGYKFKDFKDGDSIKDKNFILYKKALKEYAVLKKDMKEELDYIVYLPIGFQKAKDAVKKFFPNEKYELAKLDSLYSVYQNTDKVLAKHIYY</sequence>
<dbReference type="GO" id="GO:0004252">
    <property type="term" value="F:serine-type endopeptidase activity"/>
    <property type="evidence" value="ECO:0007669"/>
    <property type="project" value="InterPro"/>
</dbReference>
<gene>
    <name evidence="1" type="ORF">FK004_03245</name>
</gene>
<dbReference type="InterPro" id="IPR036852">
    <property type="entry name" value="Peptidase_S8/S53_dom_sf"/>
</dbReference>
<dbReference type="GO" id="GO:0006508">
    <property type="term" value="P:proteolysis"/>
    <property type="evidence" value="ECO:0007669"/>
    <property type="project" value="InterPro"/>
</dbReference>
<organism evidence="1 2">
    <name type="scientific">Flavobacterium kingsejongi</name>
    <dbReference type="NCBI Taxonomy" id="1678728"/>
    <lineage>
        <taxon>Bacteria</taxon>
        <taxon>Pseudomonadati</taxon>
        <taxon>Bacteroidota</taxon>
        <taxon>Flavobacteriia</taxon>
        <taxon>Flavobacteriales</taxon>
        <taxon>Flavobacteriaceae</taxon>
        <taxon>Flavobacterium</taxon>
    </lineage>
</organism>
<protein>
    <submittedName>
        <fullName evidence="1">Uncharacterized protein</fullName>
    </submittedName>
</protein>
<dbReference type="EMBL" id="CP020919">
    <property type="protein sequence ID" value="AWG24309.1"/>
    <property type="molecule type" value="Genomic_DNA"/>
</dbReference>
<reference evidence="1 2" key="1">
    <citation type="submission" date="2017-04" db="EMBL/GenBank/DDBJ databases">
        <title>Complete genome sequence of Flavobacterium kingsejong AJ004.</title>
        <authorList>
            <person name="Lee P.C."/>
        </authorList>
    </citation>
    <scope>NUCLEOTIDE SEQUENCE [LARGE SCALE GENOMIC DNA]</scope>
    <source>
        <strain evidence="1 2">AJ004</strain>
    </source>
</reference>
<proteinExistence type="predicted"/>
<dbReference type="AlphaFoldDB" id="A0A2S1LKT3"/>
<evidence type="ECO:0000313" key="2">
    <source>
        <dbReference type="Proteomes" id="UP000244677"/>
    </source>
</evidence>
<name>A0A2S1LKT3_9FLAO</name>
<accession>A0A2S1LKT3</accession>
<dbReference type="SUPFAM" id="SSF52743">
    <property type="entry name" value="Subtilisin-like"/>
    <property type="match status" value="1"/>
</dbReference>
<evidence type="ECO:0000313" key="1">
    <source>
        <dbReference type="EMBL" id="AWG24309.1"/>
    </source>
</evidence>